<proteinExistence type="predicted"/>
<accession>A0A644ZC40</accession>
<gene>
    <name evidence="1" type="ORF">SDC9_85089</name>
</gene>
<evidence type="ECO:0000313" key="1">
    <source>
        <dbReference type="EMBL" id="MPM38460.1"/>
    </source>
</evidence>
<comment type="caution">
    <text evidence="1">The sequence shown here is derived from an EMBL/GenBank/DDBJ whole genome shotgun (WGS) entry which is preliminary data.</text>
</comment>
<organism evidence="1">
    <name type="scientific">bioreactor metagenome</name>
    <dbReference type="NCBI Taxonomy" id="1076179"/>
    <lineage>
        <taxon>unclassified sequences</taxon>
        <taxon>metagenomes</taxon>
        <taxon>ecological metagenomes</taxon>
    </lineage>
</organism>
<protein>
    <submittedName>
        <fullName evidence="1">Uncharacterized protein</fullName>
    </submittedName>
</protein>
<sequence length="56" mass="5810">MPAARETVPIACNIIADRGDTPKACDYNSFHNTLLHAHAAVNPDHLAGDIGSLVGG</sequence>
<dbReference type="EMBL" id="VSSQ01008294">
    <property type="protein sequence ID" value="MPM38460.1"/>
    <property type="molecule type" value="Genomic_DNA"/>
</dbReference>
<dbReference type="AlphaFoldDB" id="A0A644ZC40"/>
<reference evidence="1" key="1">
    <citation type="submission" date="2019-08" db="EMBL/GenBank/DDBJ databases">
        <authorList>
            <person name="Kucharzyk K."/>
            <person name="Murdoch R.W."/>
            <person name="Higgins S."/>
            <person name="Loffler F."/>
        </authorList>
    </citation>
    <scope>NUCLEOTIDE SEQUENCE</scope>
</reference>
<name>A0A644ZC40_9ZZZZ</name>